<feature type="compositionally biased region" description="Basic and acidic residues" evidence="1">
    <location>
        <begin position="8"/>
        <end position="20"/>
    </location>
</feature>
<keyword evidence="4" id="KW-1185">Reference proteome</keyword>
<feature type="region of interest" description="Disordered" evidence="1">
    <location>
        <begin position="1"/>
        <end position="20"/>
    </location>
</feature>
<evidence type="ECO:0000313" key="4">
    <source>
        <dbReference type="Proteomes" id="UP000003835"/>
    </source>
</evidence>
<sequence>MSSFLDTMKQREQREQREQGKRGEILAVQLFLPSCTSILNYTDDLTEAIGVLRTLYFLVPGTYGKFACGGLWAELKTLSLAKQVCPAEVVTYRQREKNTLFLDDLLKKQDLNNVIFVVSWGFDSPKLVAKLKLHPVIYHAHSAGYGFQLPARIPIITVSRNTMGYWGQRSPNSLIYYLPNHISEEFQDFNRERDIDVLVQARKSSEYLLQDLIPELQKHCRVKVIDSYVEDLVGLFNRAKVYLYDSAEYWAQHGVSEGFGLQPMEALACGCQVFSSVNGGLSDYLDPGFNCYKIAVYSQEYDIKRILRVIENPSLKPLDEHFLAEYRYKNIIHRLKIILADVNNFFDLSQNKPSSIPRLTKIRLAKLRLQSFLDKLRQKYILKK</sequence>
<dbReference type="HOGENOM" id="CLU_841166_0_0_3"/>
<dbReference type="Proteomes" id="UP000003835">
    <property type="component" value="Unassembled WGS sequence"/>
</dbReference>
<dbReference type="eggNOG" id="COG0438">
    <property type="taxonomic scope" value="Bacteria"/>
</dbReference>
<dbReference type="GO" id="GO:0016757">
    <property type="term" value="F:glycosyltransferase activity"/>
    <property type="evidence" value="ECO:0007669"/>
    <property type="project" value="InterPro"/>
</dbReference>
<dbReference type="STRING" id="118168.MC7420_5431"/>
<feature type="domain" description="Glycosyl transferase family 1" evidence="2">
    <location>
        <begin position="203"/>
        <end position="314"/>
    </location>
</feature>
<organism evidence="3 4">
    <name type="scientific">Coleofasciculus chthonoplastes PCC 7420</name>
    <dbReference type="NCBI Taxonomy" id="118168"/>
    <lineage>
        <taxon>Bacteria</taxon>
        <taxon>Bacillati</taxon>
        <taxon>Cyanobacteriota</taxon>
        <taxon>Cyanophyceae</taxon>
        <taxon>Coleofasciculales</taxon>
        <taxon>Coleofasciculaceae</taxon>
        <taxon>Coleofasciculus</taxon>
    </lineage>
</organism>
<dbReference type="Pfam" id="PF00534">
    <property type="entry name" value="Glycos_transf_1"/>
    <property type="match status" value="1"/>
</dbReference>
<accession>B4VPA6</accession>
<evidence type="ECO:0000259" key="2">
    <source>
        <dbReference type="Pfam" id="PF00534"/>
    </source>
</evidence>
<evidence type="ECO:0000313" key="3">
    <source>
        <dbReference type="EMBL" id="EDX75997.1"/>
    </source>
</evidence>
<gene>
    <name evidence="3" type="ORF">MC7420_5431</name>
</gene>
<name>B4VPA6_9CYAN</name>
<proteinExistence type="predicted"/>
<dbReference type="Gene3D" id="3.40.50.2000">
    <property type="entry name" value="Glycogen Phosphorylase B"/>
    <property type="match status" value="1"/>
</dbReference>
<dbReference type="SUPFAM" id="SSF53756">
    <property type="entry name" value="UDP-Glycosyltransferase/glycogen phosphorylase"/>
    <property type="match status" value="1"/>
</dbReference>
<dbReference type="AlphaFoldDB" id="B4VPA6"/>
<reference evidence="3 4" key="1">
    <citation type="submission" date="2008-07" db="EMBL/GenBank/DDBJ databases">
        <authorList>
            <person name="Tandeau de Marsac N."/>
            <person name="Ferriera S."/>
            <person name="Johnson J."/>
            <person name="Kravitz S."/>
            <person name="Beeson K."/>
            <person name="Sutton G."/>
            <person name="Rogers Y.-H."/>
            <person name="Friedman R."/>
            <person name="Frazier M."/>
            <person name="Venter J.C."/>
        </authorList>
    </citation>
    <scope>NUCLEOTIDE SEQUENCE [LARGE SCALE GENOMIC DNA]</scope>
    <source>
        <strain evidence="3 4">PCC 7420</strain>
    </source>
</reference>
<protein>
    <recommendedName>
        <fullName evidence="2">Glycosyl transferase family 1 domain-containing protein</fullName>
    </recommendedName>
</protein>
<dbReference type="EMBL" id="DS989847">
    <property type="protein sequence ID" value="EDX75997.1"/>
    <property type="molecule type" value="Genomic_DNA"/>
</dbReference>
<evidence type="ECO:0000256" key="1">
    <source>
        <dbReference type="SAM" id="MobiDB-lite"/>
    </source>
</evidence>
<dbReference type="InterPro" id="IPR001296">
    <property type="entry name" value="Glyco_trans_1"/>
</dbReference>